<dbReference type="RefSeq" id="XP_040685938.1">
    <property type="nucleotide sequence ID" value="XM_040836246.1"/>
</dbReference>
<dbReference type="GeneID" id="63752094"/>
<protein>
    <submittedName>
        <fullName evidence="1">Uncharacterized protein</fullName>
    </submittedName>
</protein>
<evidence type="ECO:0000313" key="1">
    <source>
        <dbReference type="EMBL" id="OJJ32261.1"/>
    </source>
</evidence>
<evidence type="ECO:0000313" key="2">
    <source>
        <dbReference type="Proteomes" id="UP000184383"/>
    </source>
</evidence>
<dbReference type="Proteomes" id="UP000184383">
    <property type="component" value="Unassembled WGS sequence"/>
</dbReference>
<accession>A0A1L9RBG2</accession>
<gene>
    <name evidence="1" type="ORF">ASPWEDRAFT_44349</name>
</gene>
<dbReference type="EMBL" id="KV878215">
    <property type="protein sequence ID" value="OJJ32261.1"/>
    <property type="molecule type" value="Genomic_DNA"/>
</dbReference>
<organism evidence="1 2">
    <name type="scientific">Aspergillus wentii DTO 134E9</name>
    <dbReference type="NCBI Taxonomy" id="1073089"/>
    <lineage>
        <taxon>Eukaryota</taxon>
        <taxon>Fungi</taxon>
        <taxon>Dikarya</taxon>
        <taxon>Ascomycota</taxon>
        <taxon>Pezizomycotina</taxon>
        <taxon>Eurotiomycetes</taxon>
        <taxon>Eurotiomycetidae</taxon>
        <taxon>Eurotiales</taxon>
        <taxon>Aspergillaceae</taxon>
        <taxon>Aspergillus</taxon>
        <taxon>Aspergillus subgen. Cremei</taxon>
    </lineage>
</organism>
<name>A0A1L9RBG2_ASPWE</name>
<reference evidence="2" key="1">
    <citation type="journal article" date="2017" name="Genome Biol.">
        <title>Comparative genomics reveals high biological diversity and specific adaptations in the industrially and medically important fungal genus Aspergillus.</title>
        <authorList>
            <person name="de Vries R.P."/>
            <person name="Riley R."/>
            <person name="Wiebenga A."/>
            <person name="Aguilar-Osorio G."/>
            <person name="Amillis S."/>
            <person name="Uchima C.A."/>
            <person name="Anderluh G."/>
            <person name="Asadollahi M."/>
            <person name="Askin M."/>
            <person name="Barry K."/>
            <person name="Battaglia E."/>
            <person name="Bayram O."/>
            <person name="Benocci T."/>
            <person name="Braus-Stromeyer S.A."/>
            <person name="Caldana C."/>
            <person name="Canovas D."/>
            <person name="Cerqueira G.C."/>
            <person name="Chen F."/>
            <person name="Chen W."/>
            <person name="Choi C."/>
            <person name="Clum A."/>
            <person name="Dos Santos R.A."/>
            <person name="Damasio A.R."/>
            <person name="Diallinas G."/>
            <person name="Emri T."/>
            <person name="Fekete E."/>
            <person name="Flipphi M."/>
            <person name="Freyberg S."/>
            <person name="Gallo A."/>
            <person name="Gournas C."/>
            <person name="Habgood R."/>
            <person name="Hainaut M."/>
            <person name="Harispe M.L."/>
            <person name="Henrissat B."/>
            <person name="Hilden K.S."/>
            <person name="Hope R."/>
            <person name="Hossain A."/>
            <person name="Karabika E."/>
            <person name="Karaffa L."/>
            <person name="Karanyi Z."/>
            <person name="Krasevec N."/>
            <person name="Kuo A."/>
            <person name="Kusch H."/>
            <person name="LaButti K."/>
            <person name="Lagendijk E.L."/>
            <person name="Lapidus A."/>
            <person name="Levasseur A."/>
            <person name="Lindquist E."/>
            <person name="Lipzen A."/>
            <person name="Logrieco A.F."/>
            <person name="MacCabe A."/>
            <person name="Maekelae M.R."/>
            <person name="Malavazi I."/>
            <person name="Melin P."/>
            <person name="Meyer V."/>
            <person name="Mielnichuk N."/>
            <person name="Miskei M."/>
            <person name="Molnar A.P."/>
            <person name="Mule G."/>
            <person name="Ngan C.Y."/>
            <person name="Orejas M."/>
            <person name="Orosz E."/>
            <person name="Ouedraogo J.P."/>
            <person name="Overkamp K.M."/>
            <person name="Park H.-S."/>
            <person name="Perrone G."/>
            <person name="Piumi F."/>
            <person name="Punt P.J."/>
            <person name="Ram A.F."/>
            <person name="Ramon A."/>
            <person name="Rauscher S."/>
            <person name="Record E."/>
            <person name="Riano-Pachon D.M."/>
            <person name="Robert V."/>
            <person name="Roehrig J."/>
            <person name="Ruller R."/>
            <person name="Salamov A."/>
            <person name="Salih N.S."/>
            <person name="Samson R.A."/>
            <person name="Sandor E."/>
            <person name="Sanguinetti M."/>
            <person name="Schuetze T."/>
            <person name="Sepcic K."/>
            <person name="Shelest E."/>
            <person name="Sherlock G."/>
            <person name="Sophianopoulou V."/>
            <person name="Squina F.M."/>
            <person name="Sun H."/>
            <person name="Susca A."/>
            <person name="Todd R.B."/>
            <person name="Tsang A."/>
            <person name="Unkles S.E."/>
            <person name="van de Wiele N."/>
            <person name="van Rossen-Uffink D."/>
            <person name="Oliveira J.V."/>
            <person name="Vesth T.C."/>
            <person name="Visser J."/>
            <person name="Yu J.-H."/>
            <person name="Zhou M."/>
            <person name="Andersen M.R."/>
            <person name="Archer D.B."/>
            <person name="Baker S.E."/>
            <person name="Benoit I."/>
            <person name="Brakhage A.A."/>
            <person name="Braus G.H."/>
            <person name="Fischer R."/>
            <person name="Frisvad J.C."/>
            <person name="Goldman G.H."/>
            <person name="Houbraken J."/>
            <person name="Oakley B."/>
            <person name="Pocsi I."/>
            <person name="Scazzocchio C."/>
            <person name="Seiboth B."/>
            <person name="vanKuyk P.A."/>
            <person name="Wortman J."/>
            <person name="Dyer P.S."/>
            <person name="Grigoriev I.V."/>
        </authorList>
    </citation>
    <scope>NUCLEOTIDE SEQUENCE [LARGE SCALE GENOMIC DNA]</scope>
    <source>
        <strain evidence="2">DTO 134E9</strain>
    </source>
</reference>
<dbReference type="OrthoDB" id="3204049at2759"/>
<keyword evidence="2" id="KW-1185">Reference proteome</keyword>
<proteinExistence type="predicted"/>
<dbReference type="VEuPathDB" id="FungiDB:ASPWEDRAFT_44349"/>
<sequence>MAHQTHSLPWHTLAANFEQRRVGKHKYLLVPMNRPHQGKQITHFTVTFAHALAEFSATERRKYSPPINVRMSIDDDDDVVSKKAVQRLNEYFYQVREEMRDAKICNVGADKPPFPLPQRSTRSYSTDWAGNVIRTEEEIATYDKELQSKNNAPRSARCWKGVDWRCRKETTDVLTMWLILGEMETLFKIARYAPETVKGMWSWNDHYDHCGLKQLMERTVDFYIGLNVLYCKPEWYAEGANAWQSYFSPQMVELYQPERELGRYQTGWPFSNPNGPLTTAELPPAEQVPIKFIRRKDYRSTPIYKSMLSEEKNCHSLGHYCPLDPGYAWCIPHRQFFGFGAIIGHGGWPNATESPPVDPLKNGGGQALRNYLKICWELLVRLDTLMRELNVCIDWQQVASQSIADWYTSEPIDRDKWCISIWHPGLGGDLDMTKYGSTIERFV</sequence>
<dbReference type="AlphaFoldDB" id="A0A1L9RBG2"/>